<protein>
    <recommendedName>
        <fullName evidence="10">Hexosyltransferase</fullName>
        <ecNumber evidence="10">2.4.1.-</ecNumber>
    </recommendedName>
</protein>
<proteinExistence type="inferred from homology"/>
<feature type="transmembrane region" description="Helical" evidence="10">
    <location>
        <begin position="6"/>
        <end position="22"/>
    </location>
</feature>
<dbReference type="EMBL" id="JAHIBW010000001">
    <property type="protein sequence ID" value="KAG7313318.1"/>
    <property type="molecule type" value="Genomic_DNA"/>
</dbReference>
<evidence type="ECO:0000256" key="10">
    <source>
        <dbReference type="RuleBase" id="RU363063"/>
    </source>
</evidence>
<keyword evidence="8 10" id="KW-0333">Golgi apparatus</keyword>
<sequence>MLNNLQILHLLCISTCIILLYSRNTHIVVQMRSTFSLRGPNDDELPNVTDAVGSLFNVTEFQWKFTSNPCAPYPAGLLLLILVPSSPFHEQHRSIIRDAWARTGETGLFLMGETMDPTAAAIIANESSTYGDMLQGNFIDNHANMTYKHIMGLKWVAHHCPKVKYILKQDDDVTVDYLTLRTFLVRGLSPWGAKKLLLCTLEKCHLVVHRVKHCRFHVGKDEYSKDMYPCMCPGSFLLFSQDSVRLLLDASSRVKFFKIDDVYVTAFLAEAAGVQRTAAASEGFRHPWNKIPYVILQDEKLNVIQEYRNFSVMPHLFENKL</sequence>
<dbReference type="Pfam" id="PF01762">
    <property type="entry name" value="Galactosyl_T"/>
    <property type="match status" value="1"/>
</dbReference>
<reference evidence="11 12" key="1">
    <citation type="submission" date="2021-06" db="EMBL/GenBank/DDBJ databases">
        <title>A haploid diamondback moth (Plutella xylostella L.) genome assembly resolves 31 chromosomes and identifies a diamide resistance mutation.</title>
        <authorList>
            <person name="Ward C.M."/>
            <person name="Perry K.D."/>
            <person name="Baker G."/>
            <person name="Powis K."/>
            <person name="Heckel D.G."/>
            <person name="Baxter S.W."/>
        </authorList>
    </citation>
    <scope>NUCLEOTIDE SEQUENCE [LARGE SCALE GENOMIC DNA]</scope>
    <source>
        <strain evidence="11 12">LV</strain>
        <tissue evidence="11">Single pupa</tissue>
    </source>
</reference>
<name>A0ABQ7R7W3_PLUXY</name>
<comment type="similarity">
    <text evidence="2 10">Belongs to the glycosyltransferase 31 family.</text>
</comment>
<keyword evidence="7 10" id="KW-1133">Transmembrane helix</keyword>
<evidence type="ECO:0000256" key="8">
    <source>
        <dbReference type="ARBA" id="ARBA00023034"/>
    </source>
</evidence>
<keyword evidence="6 10" id="KW-0735">Signal-anchor</keyword>
<evidence type="ECO:0000256" key="6">
    <source>
        <dbReference type="ARBA" id="ARBA00022968"/>
    </source>
</evidence>
<evidence type="ECO:0000313" key="11">
    <source>
        <dbReference type="EMBL" id="KAG7313318.1"/>
    </source>
</evidence>
<dbReference type="PANTHER" id="PTHR11214:SF376">
    <property type="entry name" value="HEXOSYLTRANSFERASE"/>
    <property type="match status" value="1"/>
</dbReference>
<keyword evidence="5 10" id="KW-0812">Transmembrane</keyword>
<evidence type="ECO:0000256" key="4">
    <source>
        <dbReference type="ARBA" id="ARBA00022679"/>
    </source>
</evidence>
<evidence type="ECO:0000256" key="9">
    <source>
        <dbReference type="ARBA" id="ARBA00023136"/>
    </source>
</evidence>
<evidence type="ECO:0000256" key="7">
    <source>
        <dbReference type="ARBA" id="ARBA00022989"/>
    </source>
</evidence>
<keyword evidence="4" id="KW-0808">Transferase</keyword>
<evidence type="ECO:0000256" key="2">
    <source>
        <dbReference type="ARBA" id="ARBA00008661"/>
    </source>
</evidence>
<dbReference type="Proteomes" id="UP000823941">
    <property type="component" value="Chromosome 1"/>
</dbReference>
<organism evidence="11 12">
    <name type="scientific">Plutella xylostella</name>
    <name type="common">Diamondback moth</name>
    <name type="synonym">Plutella maculipennis</name>
    <dbReference type="NCBI Taxonomy" id="51655"/>
    <lineage>
        <taxon>Eukaryota</taxon>
        <taxon>Metazoa</taxon>
        <taxon>Ecdysozoa</taxon>
        <taxon>Arthropoda</taxon>
        <taxon>Hexapoda</taxon>
        <taxon>Insecta</taxon>
        <taxon>Pterygota</taxon>
        <taxon>Neoptera</taxon>
        <taxon>Endopterygota</taxon>
        <taxon>Lepidoptera</taxon>
        <taxon>Glossata</taxon>
        <taxon>Ditrysia</taxon>
        <taxon>Yponomeutoidea</taxon>
        <taxon>Plutellidae</taxon>
        <taxon>Plutella</taxon>
    </lineage>
</organism>
<keyword evidence="3 10" id="KW-0328">Glycosyltransferase</keyword>
<comment type="subcellular location">
    <subcellularLocation>
        <location evidence="1 10">Golgi apparatus membrane</location>
        <topology evidence="1 10">Single-pass type II membrane protein</topology>
    </subcellularLocation>
</comment>
<accession>A0ABQ7R7W3</accession>
<dbReference type="InterPro" id="IPR002659">
    <property type="entry name" value="Glyco_trans_31"/>
</dbReference>
<gene>
    <name evidence="11" type="ORF">JYU34_000429</name>
</gene>
<evidence type="ECO:0000256" key="5">
    <source>
        <dbReference type="ARBA" id="ARBA00022692"/>
    </source>
</evidence>
<keyword evidence="12" id="KW-1185">Reference proteome</keyword>
<keyword evidence="9 10" id="KW-0472">Membrane</keyword>
<comment type="caution">
    <text evidence="11">The sequence shown here is derived from an EMBL/GenBank/DDBJ whole genome shotgun (WGS) entry which is preliminary data.</text>
</comment>
<evidence type="ECO:0000256" key="1">
    <source>
        <dbReference type="ARBA" id="ARBA00004323"/>
    </source>
</evidence>
<dbReference type="PANTHER" id="PTHR11214">
    <property type="entry name" value="BETA-1,3-N-ACETYLGLUCOSAMINYLTRANSFERASE"/>
    <property type="match status" value="1"/>
</dbReference>
<dbReference type="EC" id="2.4.1.-" evidence="10"/>
<evidence type="ECO:0000313" key="12">
    <source>
        <dbReference type="Proteomes" id="UP000823941"/>
    </source>
</evidence>
<evidence type="ECO:0000256" key="3">
    <source>
        <dbReference type="ARBA" id="ARBA00022676"/>
    </source>
</evidence>
<dbReference type="Gene3D" id="3.90.550.50">
    <property type="match status" value="1"/>
</dbReference>